<organism evidence="10 11">
    <name type="scientific">Cercospora zeae-maydis SCOH1-5</name>
    <dbReference type="NCBI Taxonomy" id="717836"/>
    <lineage>
        <taxon>Eukaryota</taxon>
        <taxon>Fungi</taxon>
        <taxon>Dikarya</taxon>
        <taxon>Ascomycota</taxon>
        <taxon>Pezizomycotina</taxon>
        <taxon>Dothideomycetes</taxon>
        <taxon>Dothideomycetidae</taxon>
        <taxon>Mycosphaerellales</taxon>
        <taxon>Mycosphaerellaceae</taxon>
        <taxon>Cercospora</taxon>
    </lineage>
</organism>
<keyword evidence="4 6" id="KW-0539">Nucleus</keyword>
<dbReference type="PANTHER" id="PTHR23327">
    <property type="entry name" value="RING FINGER PROTEIN 127"/>
    <property type="match status" value="1"/>
</dbReference>
<dbReference type="GO" id="GO:0005634">
    <property type="term" value="C:nucleus"/>
    <property type="evidence" value="ECO:0007669"/>
    <property type="project" value="UniProtKB-SubCell"/>
</dbReference>
<keyword evidence="2 5" id="KW-0863">Zinc-finger</keyword>
<dbReference type="AlphaFoldDB" id="A0A6A6FTH9"/>
<keyword evidence="11" id="KW-1185">Reference proteome</keyword>
<reference evidence="10" key="1">
    <citation type="journal article" date="2020" name="Stud. Mycol.">
        <title>101 Dothideomycetes genomes: a test case for predicting lifestyles and emergence of pathogens.</title>
        <authorList>
            <person name="Haridas S."/>
            <person name="Albert R."/>
            <person name="Binder M."/>
            <person name="Bloem J."/>
            <person name="Labutti K."/>
            <person name="Salamov A."/>
            <person name="Andreopoulos B."/>
            <person name="Baker S."/>
            <person name="Barry K."/>
            <person name="Bills G."/>
            <person name="Bluhm B."/>
            <person name="Cannon C."/>
            <person name="Castanera R."/>
            <person name="Culley D."/>
            <person name="Daum C."/>
            <person name="Ezra D."/>
            <person name="Gonzalez J."/>
            <person name="Henrissat B."/>
            <person name="Kuo A."/>
            <person name="Liang C."/>
            <person name="Lipzen A."/>
            <person name="Lutzoni F."/>
            <person name="Magnuson J."/>
            <person name="Mondo S."/>
            <person name="Nolan M."/>
            <person name="Ohm R."/>
            <person name="Pangilinan J."/>
            <person name="Park H.-J."/>
            <person name="Ramirez L."/>
            <person name="Alfaro M."/>
            <person name="Sun H."/>
            <person name="Tritt A."/>
            <person name="Yoshinaga Y."/>
            <person name="Zwiers L.-H."/>
            <person name="Turgeon B."/>
            <person name="Goodwin S."/>
            <person name="Spatafora J."/>
            <person name="Crous P."/>
            <person name="Grigoriev I."/>
        </authorList>
    </citation>
    <scope>NUCLEOTIDE SEQUENCE</scope>
    <source>
        <strain evidence="10">SCOH1-5</strain>
    </source>
</reference>
<feature type="domain" description="RING-type" evidence="8">
    <location>
        <begin position="70"/>
        <end position="132"/>
    </location>
</feature>
<evidence type="ECO:0000256" key="2">
    <source>
        <dbReference type="ARBA" id="ARBA00022771"/>
    </source>
</evidence>
<dbReference type="Pfam" id="PF03366">
    <property type="entry name" value="YEATS"/>
    <property type="match status" value="1"/>
</dbReference>
<dbReference type="InterPro" id="IPR055129">
    <property type="entry name" value="YEATS_dom"/>
</dbReference>
<dbReference type="SMART" id="SM00184">
    <property type="entry name" value="RING"/>
    <property type="match status" value="1"/>
</dbReference>
<dbReference type="Pfam" id="PF00097">
    <property type="entry name" value="zf-C3HC4"/>
    <property type="match status" value="1"/>
</dbReference>
<evidence type="ECO:0000256" key="1">
    <source>
        <dbReference type="ARBA" id="ARBA00022723"/>
    </source>
</evidence>
<feature type="compositionally biased region" description="Basic and acidic residues" evidence="7">
    <location>
        <begin position="52"/>
        <end position="64"/>
    </location>
</feature>
<keyword evidence="1" id="KW-0479">Metal-binding</keyword>
<evidence type="ECO:0000259" key="9">
    <source>
        <dbReference type="PROSITE" id="PS51037"/>
    </source>
</evidence>
<sequence>MASSQASSPGPAQSRRSARNRHPASDDKKHAEVRQRAHPKESSSRRKSQKSTAEHEVSASQETTHEDDLCPICQVLLYRPVTTKCNHTMCEFCMAHWADVSVNSQMKIVDVDEVPETFDAVSGIEAKCPMCRTQTTASYNPDLAARLADDYPVTTRERSLEEADSLGEQGGIQTLTVYVGNRHRYVADSETANCHEWTFFVKPSRTDIIEEVQLVLHPTFRPSRVIRQRAPYEVRRLGWGTFAVTAYVILKAGYRWVSSEAENSPDGAEKGMLPLEWMLDFEGFGGKGSMGGVRLKVKNDREWDGGVSDEEQRDTREWQRVVRSYQRDGVYEPPAEED</sequence>
<evidence type="ECO:0000313" key="10">
    <source>
        <dbReference type="EMBL" id="KAF2216795.1"/>
    </source>
</evidence>
<proteinExistence type="predicted"/>
<feature type="compositionally biased region" description="Low complexity" evidence="7">
    <location>
        <begin position="1"/>
        <end position="14"/>
    </location>
</feature>
<evidence type="ECO:0000256" key="6">
    <source>
        <dbReference type="PROSITE-ProRule" id="PRU00376"/>
    </source>
</evidence>
<dbReference type="InterPro" id="IPR001841">
    <property type="entry name" value="Znf_RING"/>
</dbReference>
<dbReference type="GO" id="GO:0008270">
    <property type="term" value="F:zinc ion binding"/>
    <property type="evidence" value="ECO:0007669"/>
    <property type="project" value="UniProtKB-KW"/>
</dbReference>
<evidence type="ECO:0000256" key="5">
    <source>
        <dbReference type="PROSITE-ProRule" id="PRU00175"/>
    </source>
</evidence>
<dbReference type="OrthoDB" id="1630758at2759"/>
<gene>
    <name evidence="10" type="ORF">CERZMDRAFT_32252</name>
</gene>
<dbReference type="InterPro" id="IPR038704">
    <property type="entry name" value="YEAST_sf"/>
</dbReference>
<dbReference type="InterPro" id="IPR018957">
    <property type="entry name" value="Znf_C3HC4_RING-type"/>
</dbReference>
<keyword evidence="3" id="KW-0862">Zinc</keyword>
<evidence type="ECO:0000256" key="3">
    <source>
        <dbReference type="ARBA" id="ARBA00022833"/>
    </source>
</evidence>
<dbReference type="InterPro" id="IPR017907">
    <property type="entry name" value="Znf_RING_CS"/>
</dbReference>
<dbReference type="Proteomes" id="UP000799539">
    <property type="component" value="Unassembled WGS sequence"/>
</dbReference>
<feature type="compositionally biased region" description="Basic and acidic residues" evidence="7">
    <location>
        <begin position="23"/>
        <end position="44"/>
    </location>
</feature>
<evidence type="ECO:0000256" key="4">
    <source>
        <dbReference type="ARBA" id="ARBA00023242"/>
    </source>
</evidence>
<feature type="region of interest" description="Disordered" evidence="7">
    <location>
        <begin position="1"/>
        <end position="64"/>
    </location>
</feature>
<evidence type="ECO:0000259" key="8">
    <source>
        <dbReference type="PROSITE" id="PS50089"/>
    </source>
</evidence>
<dbReference type="PROSITE" id="PS51037">
    <property type="entry name" value="YEATS"/>
    <property type="match status" value="1"/>
</dbReference>
<evidence type="ECO:0000256" key="7">
    <source>
        <dbReference type="SAM" id="MobiDB-lite"/>
    </source>
</evidence>
<accession>A0A6A6FTH9</accession>
<dbReference type="Gene3D" id="2.60.40.1970">
    <property type="entry name" value="YEATS domain"/>
    <property type="match status" value="1"/>
</dbReference>
<protein>
    <submittedName>
        <fullName evidence="10">Uncharacterized protein</fullName>
    </submittedName>
</protein>
<name>A0A6A6FTH9_9PEZI</name>
<dbReference type="SUPFAM" id="SSF57850">
    <property type="entry name" value="RING/U-box"/>
    <property type="match status" value="1"/>
</dbReference>
<dbReference type="Gene3D" id="3.30.40.10">
    <property type="entry name" value="Zinc/RING finger domain, C3HC4 (zinc finger)"/>
    <property type="match status" value="1"/>
</dbReference>
<dbReference type="PROSITE" id="PS00518">
    <property type="entry name" value="ZF_RING_1"/>
    <property type="match status" value="1"/>
</dbReference>
<dbReference type="EMBL" id="ML992663">
    <property type="protein sequence ID" value="KAF2216795.1"/>
    <property type="molecule type" value="Genomic_DNA"/>
</dbReference>
<feature type="domain" description="YEATS" evidence="9">
    <location>
        <begin position="167"/>
        <end position="338"/>
    </location>
</feature>
<dbReference type="PROSITE" id="PS50089">
    <property type="entry name" value="ZF_RING_2"/>
    <property type="match status" value="1"/>
</dbReference>
<comment type="subcellular location">
    <subcellularLocation>
        <location evidence="6">Nucleus</location>
    </subcellularLocation>
</comment>
<dbReference type="InterPro" id="IPR013083">
    <property type="entry name" value="Znf_RING/FYVE/PHD"/>
</dbReference>
<evidence type="ECO:0000313" key="11">
    <source>
        <dbReference type="Proteomes" id="UP000799539"/>
    </source>
</evidence>